<feature type="compositionally biased region" description="Basic residues" evidence="2">
    <location>
        <begin position="971"/>
        <end position="980"/>
    </location>
</feature>
<evidence type="ECO:0000256" key="1">
    <source>
        <dbReference type="ARBA" id="ARBA00022737"/>
    </source>
</evidence>
<dbReference type="AlphaFoldDB" id="A0A388KJ33"/>
<dbReference type="GO" id="GO:0003723">
    <property type="term" value="F:RNA binding"/>
    <property type="evidence" value="ECO:0007669"/>
    <property type="project" value="InterPro"/>
</dbReference>
<dbReference type="Gramene" id="GBG70036">
    <property type="protein sequence ID" value="GBG70036"/>
    <property type="gene ID" value="CBR_g4864"/>
</dbReference>
<dbReference type="InterPro" id="IPR040000">
    <property type="entry name" value="NOP9"/>
</dbReference>
<protein>
    <recommendedName>
        <fullName evidence="5">Nucleolar protein 9</fullName>
    </recommendedName>
</protein>
<name>A0A388KJ33_CHABU</name>
<dbReference type="EMBL" id="BFEA01000124">
    <property type="protein sequence ID" value="GBG70036.1"/>
    <property type="molecule type" value="Genomic_DNA"/>
</dbReference>
<dbReference type="SUPFAM" id="SSF48371">
    <property type="entry name" value="ARM repeat"/>
    <property type="match status" value="1"/>
</dbReference>
<dbReference type="GO" id="GO:0030688">
    <property type="term" value="C:preribosome, small subunit precursor"/>
    <property type="evidence" value="ECO:0007669"/>
    <property type="project" value="TreeGrafter"/>
</dbReference>
<keyword evidence="1" id="KW-0677">Repeat</keyword>
<feature type="compositionally biased region" description="Basic residues" evidence="2">
    <location>
        <begin position="588"/>
        <end position="601"/>
    </location>
</feature>
<sequence length="1058" mass="115684">MGKKGREDRRRRQCRSDLVPDEDGGDYGDGRRASDEEQVHQSQGKKNVHHSAQVHDSHHQKGRHHSENDSGGHRPEAAEGGWNHQSMECDHEWHDIQREQAHENGPDGSKFYGGRVDSDTQTYFLEVGTLIGPSGAIEDEEEQRAVCAKSLEETKGSELVVACDPHCSRVLELVLSYVEPTDLVEFGHRAELRRGQPHSQLLAEEPALQSGWVQMSLNACSSHVVESFLRALVSSISKMSRTAKAEEKRKAENHKANLLAVLELLCNKFGEASQWLISNKYGSHVLRTMMQLLMGENSDRDGDAHGHGGKGKESSFAGLAAKLLHVQKGAAHTRAKIPYPLLLKALVKKIIQKITPKIDSLCMDVYAAPAMRVLLFAVDAVSSSPNAPGAGVEEGDNELTSVLHVVVLILSRGSQEHLSSSVEGRQLEGTDADPVRDMVRGPSGSHVVEAILRLVSDSVFLEIFLRFFRGHLASLALHPRANFVVQTLIACARHSGQVSMMMEELESRFGELLLHRRAGVVAALLAACGRYRVKQREACKALSQALSKADLSVFPCSIPPSLAALASNDLIMKLLWYGDCNYDGGGWKGKKKKKKKKMSRKRMGDDYDAEDEGGLSGGWEDLPRMSVMGSVILQSVFQCPPECCQVFLDAVGRLGPDVLNAAARDPGGSRVLEAYLRSGAPQKSKGKVIAKLKGRFGELAAVPAGSHFVERCYFTGDMKQKEMIAAELAHVQSELSRTSFGSILLSKCSAQEYAAQPQGWHAHQAAKEKSRQAFVDLFRSDGDAVPEGTGHEMQQAGDAQGEDDVVKPSSRPLQEGKSGSKRKRDGVDMPGDGVSTRQVSALDEDPALQEVMSKLGAKSKHFKQSTSQPASAIEERSSKGQDAVGRSRKGGGKAEGKHRDEDGGNEEVDDIRQAVDEMERPASRKDEIDTLFSRKHARKRLREDANESMKEGDGNTGQATTSSRTSEHQSATKKHKKKKDRSAPPQSAERVSKEGAREEEGIEAKETAREGTVIDSSMNKILSAIESLKGPKKRSKDTSTKDEKASPSKKRKPQFVMS</sequence>
<feature type="compositionally biased region" description="Basic and acidic residues" evidence="2">
    <location>
        <begin position="910"/>
        <end position="928"/>
    </location>
</feature>
<feature type="region of interest" description="Disordered" evidence="2">
    <location>
        <begin position="781"/>
        <end position="1058"/>
    </location>
</feature>
<feature type="compositionally biased region" description="Basic and acidic residues" evidence="2">
    <location>
        <begin position="990"/>
        <end position="1009"/>
    </location>
</feature>
<dbReference type="InterPro" id="IPR016024">
    <property type="entry name" value="ARM-type_fold"/>
</dbReference>
<feature type="compositionally biased region" description="Basic and acidic residues" evidence="2">
    <location>
        <begin position="1"/>
        <end position="10"/>
    </location>
</feature>
<dbReference type="GO" id="GO:0005730">
    <property type="term" value="C:nucleolus"/>
    <property type="evidence" value="ECO:0007669"/>
    <property type="project" value="TreeGrafter"/>
</dbReference>
<evidence type="ECO:0000256" key="2">
    <source>
        <dbReference type="SAM" id="MobiDB-lite"/>
    </source>
</evidence>
<dbReference type="PANTHER" id="PTHR13102">
    <property type="entry name" value="NUCLEOLAR PROTEIN 9"/>
    <property type="match status" value="1"/>
</dbReference>
<dbReference type="GO" id="GO:0000472">
    <property type="term" value="P:endonucleolytic cleavage to generate mature 5'-end of SSU-rRNA from (SSU-rRNA, 5.8S rRNA, LSU-rRNA)"/>
    <property type="evidence" value="ECO:0007669"/>
    <property type="project" value="TreeGrafter"/>
</dbReference>
<accession>A0A388KJ33</accession>
<proteinExistence type="predicted"/>
<feature type="compositionally biased region" description="Basic and acidic residues" evidence="2">
    <location>
        <begin position="1036"/>
        <end position="1046"/>
    </location>
</feature>
<feature type="compositionally biased region" description="Basic residues" evidence="2">
    <location>
        <begin position="1047"/>
        <end position="1058"/>
    </location>
</feature>
<dbReference type="SMART" id="SM00025">
    <property type="entry name" value="Pumilio"/>
    <property type="match status" value="4"/>
</dbReference>
<evidence type="ECO:0000313" key="3">
    <source>
        <dbReference type="EMBL" id="GBG70036.1"/>
    </source>
</evidence>
<dbReference type="InterPro" id="IPR001313">
    <property type="entry name" value="Pumilio_RNA-bd_rpt"/>
</dbReference>
<dbReference type="OrthoDB" id="392571at2759"/>
<reference evidence="3 4" key="1">
    <citation type="journal article" date="2018" name="Cell">
        <title>The Chara Genome: Secondary Complexity and Implications for Plant Terrestrialization.</title>
        <authorList>
            <person name="Nishiyama T."/>
            <person name="Sakayama H."/>
            <person name="Vries J.D."/>
            <person name="Buschmann H."/>
            <person name="Saint-Marcoux D."/>
            <person name="Ullrich K.K."/>
            <person name="Haas F.B."/>
            <person name="Vanderstraeten L."/>
            <person name="Becker D."/>
            <person name="Lang D."/>
            <person name="Vosolsobe S."/>
            <person name="Rombauts S."/>
            <person name="Wilhelmsson P.K.I."/>
            <person name="Janitza P."/>
            <person name="Kern R."/>
            <person name="Heyl A."/>
            <person name="Rumpler F."/>
            <person name="Villalobos L.I.A.C."/>
            <person name="Clay J.M."/>
            <person name="Skokan R."/>
            <person name="Toyoda A."/>
            <person name="Suzuki Y."/>
            <person name="Kagoshima H."/>
            <person name="Schijlen E."/>
            <person name="Tajeshwar N."/>
            <person name="Catarino B."/>
            <person name="Hetherington A.J."/>
            <person name="Saltykova A."/>
            <person name="Bonnot C."/>
            <person name="Breuninger H."/>
            <person name="Symeonidi A."/>
            <person name="Radhakrishnan G.V."/>
            <person name="Van Nieuwerburgh F."/>
            <person name="Deforce D."/>
            <person name="Chang C."/>
            <person name="Karol K.G."/>
            <person name="Hedrich R."/>
            <person name="Ulvskov P."/>
            <person name="Glockner G."/>
            <person name="Delwiche C.F."/>
            <person name="Petrasek J."/>
            <person name="Van de Peer Y."/>
            <person name="Friml J."/>
            <person name="Beilby M."/>
            <person name="Dolan L."/>
            <person name="Kohara Y."/>
            <person name="Sugano S."/>
            <person name="Fujiyama A."/>
            <person name="Delaux P.-M."/>
            <person name="Quint M."/>
            <person name="TheiBen G."/>
            <person name="Hagemann M."/>
            <person name="Harholt J."/>
            <person name="Dunand C."/>
            <person name="Zachgo S."/>
            <person name="Langdale J."/>
            <person name="Maumus F."/>
            <person name="Straeten D.V.D."/>
            <person name="Gould S.B."/>
            <person name="Rensing S.A."/>
        </authorList>
    </citation>
    <scope>NUCLEOTIDE SEQUENCE [LARGE SCALE GENOMIC DNA]</scope>
    <source>
        <strain evidence="3 4">S276</strain>
    </source>
</reference>
<feature type="region of interest" description="Disordered" evidence="2">
    <location>
        <begin position="587"/>
        <end position="612"/>
    </location>
</feature>
<evidence type="ECO:0000313" key="4">
    <source>
        <dbReference type="Proteomes" id="UP000265515"/>
    </source>
</evidence>
<feature type="compositionally biased region" description="Basic and acidic residues" evidence="2">
    <location>
        <begin position="28"/>
        <end position="39"/>
    </location>
</feature>
<feature type="compositionally biased region" description="Basic and acidic residues" evidence="2">
    <location>
        <begin position="53"/>
        <end position="77"/>
    </location>
</feature>
<gene>
    <name evidence="3" type="ORF">CBR_g4864</name>
</gene>
<organism evidence="3 4">
    <name type="scientific">Chara braunii</name>
    <name type="common">Braun's stonewort</name>
    <dbReference type="NCBI Taxonomy" id="69332"/>
    <lineage>
        <taxon>Eukaryota</taxon>
        <taxon>Viridiplantae</taxon>
        <taxon>Streptophyta</taxon>
        <taxon>Charophyceae</taxon>
        <taxon>Charales</taxon>
        <taxon>Characeae</taxon>
        <taxon>Chara</taxon>
    </lineage>
</organism>
<dbReference type="GO" id="GO:0000056">
    <property type="term" value="P:ribosomal small subunit export from nucleus"/>
    <property type="evidence" value="ECO:0007669"/>
    <property type="project" value="TreeGrafter"/>
</dbReference>
<evidence type="ECO:0008006" key="5">
    <source>
        <dbReference type="Google" id="ProtNLM"/>
    </source>
</evidence>
<comment type="caution">
    <text evidence="3">The sequence shown here is derived from an EMBL/GenBank/DDBJ whole genome shotgun (WGS) entry which is preliminary data.</text>
</comment>
<keyword evidence="4" id="KW-1185">Reference proteome</keyword>
<dbReference type="GO" id="GO:0030686">
    <property type="term" value="C:90S preribosome"/>
    <property type="evidence" value="ECO:0007669"/>
    <property type="project" value="TreeGrafter"/>
</dbReference>
<dbReference type="PANTHER" id="PTHR13102:SF0">
    <property type="entry name" value="NUCLEOLAR PROTEIN 9"/>
    <property type="match status" value="1"/>
</dbReference>
<feature type="compositionally biased region" description="Basic and acidic residues" evidence="2">
    <location>
        <begin position="941"/>
        <end position="953"/>
    </location>
</feature>
<dbReference type="Pfam" id="PF22493">
    <property type="entry name" value="PUF_NOP9"/>
    <property type="match status" value="1"/>
</dbReference>
<dbReference type="Gene3D" id="1.25.10.10">
    <property type="entry name" value="Leucine-rich Repeat Variant"/>
    <property type="match status" value="3"/>
</dbReference>
<dbReference type="STRING" id="69332.A0A388KJ33"/>
<dbReference type="InterPro" id="IPR011989">
    <property type="entry name" value="ARM-like"/>
</dbReference>
<feature type="compositionally biased region" description="Basic and acidic residues" evidence="2">
    <location>
        <begin position="892"/>
        <end position="902"/>
    </location>
</feature>
<dbReference type="GO" id="GO:0000447">
    <property type="term" value="P:endonucleolytic cleavage in ITS1 to separate SSU-rRNA from 5.8S rRNA and LSU-rRNA from tricistronic rRNA transcript (SSU-rRNA, 5.8S rRNA, LSU-rRNA)"/>
    <property type="evidence" value="ECO:0007669"/>
    <property type="project" value="TreeGrafter"/>
</dbReference>
<feature type="region of interest" description="Disordered" evidence="2">
    <location>
        <begin position="1"/>
        <end position="81"/>
    </location>
</feature>
<dbReference type="GO" id="GO:0000480">
    <property type="term" value="P:endonucleolytic cleavage in 5'-ETS of tricistronic rRNA transcript (SSU-rRNA, 5.8S rRNA, LSU-rRNA)"/>
    <property type="evidence" value="ECO:0007669"/>
    <property type="project" value="TreeGrafter"/>
</dbReference>
<dbReference type="Proteomes" id="UP000265515">
    <property type="component" value="Unassembled WGS sequence"/>
</dbReference>